<dbReference type="Pfam" id="PF06422">
    <property type="entry name" value="PDR_CDR"/>
    <property type="match status" value="1"/>
</dbReference>
<feature type="region of interest" description="Disordered" evidence="9">
    <location>
        <begin position="96"/>
        <end position="171"/>
    </location>
</feature>
<feature type="region of interest" description="Disordered" evidence="9">
    <location>
        <begin position="189"/>
        <end position="229"/>
    </location>
</feature>
<dbReference type="GO" id="GO:0140359">
    <property type="term" value="F:ABC-type transporter activity"/>
    <property type="evidence" value="ECO:0007669"/>
    <property type="project" value="InterPro"/>
</dbReference>
<evidence type="ECO:0000256" key="10">
    <source>
        <dbReference type="SAM" id="Phobius"/>
    </source>
</evidence>
<keyword evidence="6" id="KW-0067">ATP-binding</keyword>
<evidence type="ECO:0000256" key="9">
    <source>
        <dbReference type="SAM" id="MobiDB-lite"/>
    </source>
</evidence>
<evidence type="ECO:0000256" key="6">
    <source>
        <dbReference type="ARBA" id="ARBA00022840"/>
    </source>
</evidence>
<evidence type="ECO:0000256" key="7">
    <source>
        <dbReference type="ARBA" id="ARBA00022989"/>
    </source>
</evidence>
<accession>A0AAF0IPC7</accession>
<dbReference type="InterPro" id="IPR013525">
    <property type="entry name" value="ABC2_TM"/>
</dbReference>
<feature type="transmembrane region" description="Helical" evidence="10">
    <location>
        <begin position="1460"/>
        <end position="1478"/>
    </location>
</feature>
<feature type="compositionally biased region" description="Basic and acidic residues" evidence="9">
    <location>
        <begin position="1808"/>
        <end position="1835"/>
    </location>
</feature>
<dbReference type="SUPFAM" id="SSF52540">
    <property type="entry name" value="P-loop containing nucleoside triphosphate hydrolases"/>
    <property type="match status" value="2"/>
</dbReference>
<dbReference type="InterPro" id="IPR017871">
    <property type="entry name" value="ABC_transporter-like_CS"/>
</dbReference>
<dbReference type="PANTHER" id="PTHR19241">
    <property type="entry name" value="ATP-BINDING CASSETTE TRANSPORTER"/>
    <property type="match status" value="1"/>
</dbReference>
<evidence type="ECO:0000259" key="11">
    <source>
        <dbReference type="PROSITE" id="PS50893"/>
    </source>
</evidence>
<dbReference type="InterPro" id="IPR034003">
    <property type="entry name" value="ABCG_PDR_2"/>
</dbReference>
<dbReference type="Pfam" id="PF01061">
    <property type="entry name" value="ABC2_membrane"/>
    <property type="match status" value="2"/>
</dbReference>
<evidence type="ECO:0000256" key="5">
    <source>
        <dbReference type="ARBA" id="ARBA00022741"/>
    </source>
</evidence>
<dbReference type="InterPro" id="IPR010929">
    <property type="entry name" value="PDR_CDR_ABC"/>
</dbReference>
<dbReference type="FunFam" id="3.40.50.300:FF:000054">
    <property type="entry name" value="ABC multidrug transporter atrF"/>
    <property type="match status" value="1"/>
</dbReference>
<keyword evidence="3" id="KW-0813">Transport</keyword>
<feature type="domain" description="ABC transporter" evidence="11">
    <location>
        <begin position="293"/>
        <end position="550"/>
    </location>
</feature>
<dbReference type="Proteomes" id="UP001216638">
    <property type="component" value="Chromosome 3"/>
</dbReference>
<feature type="transmembrane region" description="Helical" evidence="10">
    <location>
        <begin position="1613"/>
        <end position="1634"/>
    </location>
</feature>
<dbReference type="InterPro" id="IPR034001">
    <property type="entry name" value="ABCG_PDR_1"/>
</dbReference>
<protein>
    <recommendedName>
        <fullName evidence="11">ABC transporter domain-containing protein</fullName>
    </recommendedName>
</protein>
<feature type="transmembrane region" description="Helical" evidence="10">
    <location>
        <begin position="804"/>
        <end position="824"/>
    </location>
</feature>
<keyword evidence="5" id="KW-0547">Nucleotide-binding</keyword>
<dbReference type="CDD" id="cd03233">
    <property type="entry name" value="ABCG_PDR_domain1"/>
    <property type="match status" value="1"/>
</dbReference>
<dbReference type="InterPro" id="IPR003593">
    <property type="entry name" value="AAA+_ATPase"/>
</dbReference>
<evidence type="ECO:0000313" key="13">
    <source>
        <dbReference type="Proteomes" id="UP001216638"/>
    </source>
</evidence>
<feature type="compositionally biased region" description="Low complexity" evidence="9">
    <location>
        <begin position="1843"/>
        <end position="1856"/>
    </location>
</feature>
<dbReference type="GO" id="GO:0016887">
    <property type="term" value="F:ATP hydrolysis activity"/>
    <property type="evidence" value="ECO:0007669"/>
    <property type="project" value="InterPro"/>
</dbReference>
<keyword evidence="7 10" id="KW-1133">Transmembrane helix</keyword>
<feature type="transmembrane region" description="Helical" evidence="10">
    <location>
        <begin position="739"/>
        <end position="762"/>
    </location>
</feature>
<dbReference type="CDD" id="cd03232">
    <property type="entry name" value="ABCG_PDR_domain2"/>
    <property type="match status" value="1"/>
</dbReference>
<evidence type="ECO:0000256" key="1">
    <source>
        <dbReference type="ARBA" id="ARBA00004141"/>
    </source>
</evidence>
<organism evidence="12 13">
    <name type="scientific">Malassezia brasiliensis</name>
    <dbReference type="NCBI Taxonomy" id="1821822"/>
    <lineage>
        <taxon>Eukaryota</taxon>
        <taxon>Fungi</taxon>
        <taxon>Dikarya</taxon>
        <taxon>Basidiomycota</taxon>
        <taxon>Ustilaginomycotina</taxon>
        <taxon>Malasseziomycetes</taxon>
        <taxon>Malasseziales</taxon>
        <taxon>Malasseziaceae</taxon>
        <taxon>Malassezia</taxon>
    </lineage>
</organism>
<comment type="similarity">
    <text evidence="2">Belongs to the ABC transporter superfamily. ABCG family. PDR (TC 3.A.1.205) subfamily.</text>
</comment>
<gene>
    <name evidence="12" type="ORF">MBRA1_002628</name>
</gene>
<dbReference type="EMBL" id="CP119953">
    <property type="protein sequence ID" value="WFC95972.1"/>
    <property type="molecule type" value="Genomic_DNA"/>
</dbReference>
<proteinExistence type="inferred from homology"/>
<dbReference type="GO" id="GO:0016020">
    <property type="term" value="C:membrane"/>
    <property type="evidence" value="ECO:0007669"/>
    <property type="project" value="UniProtKB-SubCell"/>
</dbReference>
<feature type="compositionally biased region" description="Basic residues" evidence="9">
    <location>
        <begin position="1784"/>
        <end position="1796"/>
    </location>
</feature>
<feature type="transmembrane region" description="Helical" evidence="10">
    <location>
        <begin position="1484"/>
        <end position="1503"/>
    </location>
</feature>
<feature type="compositionally biased region" description="Polar residues" evidence="9">
    <location>
        <begin position="1701"/>
        <end position="1713"/>
    </location>
</feature>
<feature type="transmembrane region" description="Helical" evidence="10">
    <location>
        <begin position="697"/>
        <end position="718"/>
    </location>
</feature>
<feature type="transmembrane region" description="Helical" evidence="10">
    <location>
        <begin position="774"/>
        <end position="792"/>
    </location>
</feature>
<reference evidence="12" key="1">
    <citation type="submission" date="2023-03" db="EMBL/GenBank/DDBJ databases">
        <title>Mating type loci evolution in Malassezia.</title>
        <authorList>
            <person name="Coelho M.A."/>
        </authorList>
    </citation>
    <scope>NUCLEOTIDE SEQUENCE</scope>
    <source>
        <strain evidence="12">CBS 14135</strain>
    </source>
</reference>
<sequence length="1880" mass="209906">MTTRRDGHGLDPAFDPSPPEQYSQLSEVGQLGEIPLVRLEAHTRSEQPGNSRGYNDVYGERYHERFDDRFEDRSIGGYTPQTAARSHMNLLANDSTDFLSPQLDKPHTPRETYTPRMDLHTPYGEYGTPKEYYSSSKQLYRPDAAEAEGEPRQRQRRSRKSVPMDSLDPEGVQALSRRLSKHVNMSEPSYAAPALGSSAPAPPRGILRTPLEPEAPHDTEKTEEHAKQLTADPFDEENKFDLGYMLRQVYAESDQRGNLRRTMGIAFRDLTVTGVGSGAELNETFGSVLLSPLRIISGIRAMLHPPIKTILQNFEGCVKPGEMLLVLGRPGSGCTSFLKALCSYRDGFKSIDGTVLYEGLDHRSIDGPLRGDVVYSPEDDVHFSTLTVGQTLNFAAATRAPSTRYRITLPDAPGDRQQYIDYTREVLATILGLRHTYNTKVGNDMIRGVSGGERKRVSIAETLATRAKIAMFDNSSRGLDSSTALEFVTALRISTNISLSTTLASIYQAGENITQLFDKVVVLNQGRMVYFGPLAFAVDHFRSIGFEPLDRQTTADFLVACTDFQGQNINPNFHGPVARLPDEQEQAFRESPIGRANRAEVENYIAVMMSRQTKQNANMYVNLARDERAKHTRKGSKYLLSWPMQVRLALRRRTQVAWGDMGTHLTVMIAALFQALIIGSVFYQMPEDTSGFFSRGGVLFFSLLYNSFTGMSEISLGYEQRPIVIRQKRFAMLHPSADALGNTLLDFPIRMVSLVIFDVVVYFLTGLSYDANKFFTYFGITCLVTYCMTAFFRMLAASTKSEPLATMFGGVAVLDVALYTGYMIPRGSMMPWWRWLSYWNPVAFGFEILLANEYRGMQFRCKQLVPYGNGFDDRPVENKVCPVAGAQPGSDYVDAPTYLEATYGFTWDHTVRNAMIVLGFWGFFIIMYLLASEKQIDPAASGGTMLFNRSTAKKAVHAADTNDVEAQDRKDTAEYVQAQQQQEHMDNVPHPSHLKVSESIFSWENINYDVTIKGNPRRLLNNVSGFVAPGKMTALMGESGAGKTTLLNVLAQRTDVGVVQGDFFVNGRPLPRSFQADTGYCQQQDVHLAQSTVREALQFSALLRQPRETPKEERIAYVETVIELLEMESFADALVGDVGEGLNVEQRKRLTIGVELAAKPSLLLFLDEPTSGLDAQAAWSIVRFLKKLASEGQAILCTIHQPSGELFNQFDRLLLLQKGGKTVYFGDTGENSMTLIRYFEERSGVKCDENANPAEYILDVIGAGATATTDKNWHELFLQSPQYIEMKQQLAQVHQTKRAALDETDTPSSSAQREYAQPFLVQLSVVTHRAFISYWRNPLYLTTKMILNVVSGLVVGSSFWKQGKEQSKIALQNRLFACFLALVASTSLSQHLQPEFIKFRALFEVREKPSKLYSWPVMVLSALLVEIPWNFVGGTVYWLPWYFLIQFPSDSTRSAYSWGLYMLFQLYYCTFAQAMAAISPNAMIASILFSTFFSFVVIFCGVVQPPDLLPSFWKAWMYLVSPFFWIMEGMLGNAVGGVDVHCTAEEMQRLIPPTGQTCLDYLRGFSSPQGDPAGGTGYFEEQQDGSCLYCQYRRGDDYLASVRMDASGRYRDLGIIIAYIAFNTALLFGLFYLFRIHKWGSNKSKGGGKGTVMQDESEPGPVPPPTMQSEMPTMMLGPPHSIGLGLGQQAEASNDDLGKSPLSNSASPSTAHLMSSAPYLGEVGYQSGKDDPSNMGMHSPVSPSHPLAHSTSAMSLASPEMRPTSPPIGAAITTDEQEPEPPRQSRRASRSAHRSSKQGASRTSYGARKTDRDTWFDEYADREPERYAERGGEHYSRHRRGSSRTSRNSRNSRTSRAMSGLSYYYDDEYDQSGPYYEAHG</sequence>
<dbReference type="InterPro" id="IPR027417">
    <property type="entry name" value="P-loop_NTPase"/>
</dbReference>
<dbReference type="Pfam" id="PF14510">
    <property type="entry name" value="ABC_trans_N"/>
    <property type="match status" value="1"/>
</dbReference>
<dbReference type="PROSITE" id="PS50893">
    <property type="entry name" value="ABC_TRANSPORTER_2"/>
    <property type="match status" value="2"/>
</dbReference>
<feature type="transmembrane region" description="Helical" evidence="10">
    <location>
        <begin position="1339"/>
        <end position="1360"/>
    </location>
</feature>
<evidence type="ECO:0000313" key="12">
    <source>
        <dbReference type="EMBL" id="WFC95972.1"/>
    </source>
</evidence>
<feature type="compositionally biased region" description="Low complexity" evidence="9">
    <location>
        <begin position="189"/>
        <end position="199"/>
    </location>
</feature>
<dbReference type="Pfam" id="PF00005">
    <property type="entry name" value="ABC_tran"/>
    <property type="match status" value="2"/>
</dbReference>
<dbReference type="InterPro" id="IPR043926">
    <property type="entry name" value="ABCG_dom"/>
</dbReference>
<evidence type="ECO:0000256" key="4">
    <source>
        <dbReference type="ARBA" id="ARBA00022692"/>
    </source>
</evidence>
<feature type="transmembrane region" description="Helical" evidence="10">
    <location>
        <begin position="914"/>
        <end position="931"/>
    </location>
</feature>
<feature type="region of interest" description="Disordered" evidence="9">
    <location>
        <begin position="1644"/>
        <end position="1880"/>
    </location>
</feature>
<feature type="domain" description="ABC transporter" evidence="11">
    <location>
        <begin position="1001"/>
        <end position="1243"/>
    </location>
</feature>
<evidence type="ECO:0000256" key="3">
    <source>
        <dbReference type="ARBA" id="ARBA00022448"/>
    </source>
</evidence>
<keyword evidence="8 10" id="KW-0472">Membrane</keyword>
<dbReference type="SMART" id="SM00382">
    <property type="entry name" value="AAA"/>
    <property type="match status" value="2"/>
</dbReference>
<keyword evidence="4 10" id="KW-0812">Transmembrane</keyword>
<dbReference type="Pfam" id="PF19055">
    <property type="entry name" value="ABC2_membrane_7"/>
    <property type="match status" value="1"/>
</dbReference>
<dbReference type="InterPro" id="IPR029481">
    <property type="entry name" value="ABC_trans_N"/>
</dbReference>
<evidence type="ECO:0000256" key="8">
    <source>
        <dbReference type="ARBA" id="ARBA00023136"/>
    </source>
</evidence>
<comment type="subcellular location">
    <subcellularLocation>
        <location evidence="1">Membrane</location>
        <topology evidence="1">Multi-pass membrane protein</topology>
    </subcellularLocation>
</comment>
<feature type="compositionally biased region" description="Basic and acidic residues" evidence="9">
    <location>
        <begin position="214"/>
        <end position="227"/>
    </location>
</feature>
<dbReference type="GO" id="GO:0005524">
    <property type="term" value="F:ATP binding"/>
    <property type="evidence" value="ECO:0007669"/>
    <property type="project" value="UniProtKB-KW"/>
</dbReference>
<feature type="transmembrane region" description="Helical" evidence="10">
    <location>
        <begin position="661"/>
        <end position="685"/>
    </location>
</feature>
<dbReference type="Gene3D" id="3.40.50.300">
    <property type="entry name" value="P-loop containing nucleotide triphosphate hydrolases"/>
    <property type="match status" value="2"/>
</dbReference>
<evidence type="ECO:0000256" key="2">
    <source>
        <dbReference type="ARBA" id="ARBA00006012"/>
    </source>
</evidence>
<feature type="transmembrane region" description="Helical" evidence="10">
    <location>
        <begin position="1515"/>
        <end position="1535"/>
    </location>
</feature>
<feature type="transmembrane region" description="Helical" evidence="10">
    <location>
        <begin position="1412"/>
        <end position="1439"/>
    </location>
</feature>
<name>A0AAF0IPC7_9BASI</name>
<dbReference type="InterPro" id="IPR003439">
    <property type="entry name" value="ABC_transporter-like_ATP-bd"/>
</dbReference>
<dbReference type="PROSITE" id="PS00211">
    <property type="entry name" value="ABC_TRANSPORTER_1"/>
    <property type="match status" value="1"/>
</dbReference>
<keyword evidence="13" id="KW-1185">Reference proteome</keyword>
<feature type="region of interest" description="Disordered" evidence="9">
    <location>
        <begin position="1"/>
        <end position="29"/>
    </location>
</feature>